<organism evidence="6 7">
    <name type="scientific">Galleria mellonella</name>
    <name type="common">Greater wax moth</name>
    <dbReference type="NCBI Taxonomy" id="7137"/>
    <lineage>
        <taxon>Eukaryota</taxon>
        <taxon>Metazoa</taxon>
        <taxon>Ecdysozoa</taxon>
        <taxon>Arthropoda</taxon>
        <taxon>Hexapoda</taxon>
        <taxon>Insecta</taxon>
        <taxon>Pterygota</taxon>
        <taxon>Neoptera</taxon>
        <taxon>Endopterygota</taxon>
        <taxon>Lepidoptera</taxon>
        <taxon>Glossata</taxon>
        <taxon>Ditrysia</taxon>
        <taxon>Pyraloidea</taxon>
        <taxon>Pyralidae</taxon>
        <taxon>Galleriinae</taxon>
        <taxon>Galleria</taxon>
    </lineage>
</organism>
<dbReference type="Gene3D" id="2.30.29.30">
    <property type="entry name" value="Pleckstrin-homology domain (PH domain)/Phosphotyrosine-binding domain (PTB)"/>
    <property type="match status" value="1"/>
</dbReference>
<dbReference type="InterPro" id="IPR031567">
    <property type="entry name" value="CRIM_dom"/>
</dbReference>
<evidence type="ECO:0000259" key="4">
    <source>
        <dbReference type="Pfam" id="PF16978"/>
    </source>
</evidence>
<feature type="domain" description="SIN1-type PH" evidence="5">
    <location>
        <begin position="377"/>
        <end position="497"/>
    </location>
</feature>
<dbReference type="InterPro" id="IPR011993">
    <property type="entry name" value="PH-like_dom_sf"/>
</dbReference>
<dbReference type="GeneID" id="113522649"/>
<proteinExistence type="inferred from homology"/>
<keyword evidence="7" id="KW-0808">Transferase</keyword>
<accession>A0A6J1X8X2</accession>
<dbReference type="GO" id="GO:0038203">
    <property type="term" value="P:TORC2 signaling"/>
    <property type="evidence" value="ECO:0007669"/>
    <property type="project" value="TreeGrafter"/>
</dbReference>
<dbReference type="PANTHER" id="PTHR13335">
    <property type="entry name" value="TARGET OF RAPAMYCIN COMPLEX 2 SUBUNIT MAPKAP1"/>
    <property type="match status" value="1"/>
</dbReference>
<dbReference type="InterPro" id="IPR008828">
    <property type="entry name" value="Sin1/Avo1"/>
</dbReference>
<keyword evidence="7" id="KW-0418">Kinase</keyword>
<feature type="domain" description="CRIM" evidence="4">
    <location>
        <begin position="167"/>
        <end position="297"/>
    </location>
</feature>
<protein>
    <submittedName>
        <fullName evidence="7">Stress-activated map kinase-interacting protein 1</fullName>
    </submittedName>
</protein>
<dbReference type="Pfam" id="PF05422">
    <property type="entry name" value="SIN1"/>
    <property type="match status" value="1"/>
</dbReference>
<dbReference type="InParanoid" id="A0A6J1X8X2"/>
<evidence type="ECO:0000256" key="2">
    <source>
        <dbReference type="SAM" id="MobiDB-lite"/>
    </source>
</evidence>
<dbReference type="FunCoup" id="A0A6J1X8X2">
    <property type="interactions" value="1561"/>
</dbReference>
<keyword evidence="6" id="KW-1185">Reference proteome</keyword>
<evidence type="ECO:0000313" key="7">
    <source>
        <dbReference type="RefSeq" id="XP_026764208.2"/>
    </source>
</evidence>
<feature type="compositionally biased region" description="Polar residues" evidence="2">
    <location>
        <begin position="334"/>
        <end position="344"/>
    </location>
</feature>
<dbReference type="GO" id="GO:0031932">
    <property type="term" value="C:TORC2 complex"/>
    <property type="evidence" value="ECO:0007669"/>
    <property type="project" value="InterPro"/>
</dbReference>
<gene>
    <name evidence="7" type="primary">LOC113522649</name>
</gene>
<dbReference type="InterPro" id="IPR031313">
    <property type="entry name" value="Sin1_PH_dom"/>
</dbReference>
<dbReference type="GO" id="GO:0005737">
    <property type="term" value="C:cytoplasm"/>
    <property type="evidence" value="ECO:0007669"/>
    <property type="project" value="TreeGrafter"/>
</dbReference>
<name>A0A6J1X8X2_GALME</name>
<dbReference type="GO" id="GO:0016301">
    <property type="term" value="F:kinase activity"/>
    <property type="evidence" value="ECO:0007669"/>
    <property type="project" value="UniProtKB-KW"/>
</dbReference>
<feature type="domain" description="Sin1 N-terminal" evidence="3">
    <location>
        <begin position="18"/>
        <end position="160"/>
    </location>
</feature>
<dbReference type="KEGG" id="gmw:113522649"/>
<evidence type="ECO:0000313" key="6">
    <source>
        <dbReference type="Proteomes" id="UP001652740"/>
    </source>
</evidence>
<dbReference type="GO" id="GO:0005886">
    <property type="term" value="C:plasma membrane"/>
    <property type="evidence" value="ECO:0007669"/>
    <property type="project" value="TreeGrafter"/>
</dbReference>
<dbReference type="PANTHER" id="PTHR13335:SF1">
    <property type="entry name" value="TARGET OF RAPAMYCIN COMPLEX 2 SUBUNIT MAPKAP1"/>
    <property type="match status" value="1"/>
</dbReference>
<dbReference type="Pfam" id="PF16979">
    <property type="entry name" value="SIN1_PH"/>
    <property type="match status" value="1"/>
</dbReference>
<dbReference type="RefSeq" id="XP_026764208.2">
    <property type="nucleotide sequence ID" value="XM_026908407.3"/>
</dbReference>
<comment type="similarity">
    <text evidence="1">Belongs to the SIN1 family.</text>
</comment>
<evidence type="ECO:0000256" key="1">
    <source>
        <dbReference type="ARBA" id="ARBA00009407"/>
    </source>
</evidence>
<dbReference type="AlphaFoldDB" id="A0A6J1X8X2"/>
<dbReference type="Pfam" id="PF16978">
    <property type="entry name" value="CRIM"/>
    <property type="match status" value="1"/>
</dbReference>
<sequence>MATYDNKIWLLKNIRDAFIATDDTGLCEIVMAGEDFSKIFQNKAVEDRKRIKEGRYKQTSVNKGKEGMGDISEDDDDREIVTQFDPYPDMEDSEDDDLMCGSYVRYDDFGGHRQRSNTAQRLDKKEQALKKAAKIKVIKWEDPAPLTSEQISEMFAKVEVKKAEKQKSLLTEQLENCPDLPHRQYLEYAKFDGTAQLGLPTKSFKIFMTMLPEKHQNYPLVVCVIANAKIKDLIGFTCYKYSIEHPEVTLGCVHNYGLCIAEEDGEVDIGFPCLDANEPCSKFGFTCLGLVDLNNKNALTHGPIHSIPDDGMLYKGLDIFPKASDSGHSHHTQPRLNTGDSTTSETVKIAIKAVSNEKKAGDTDLDKLHSHMTEPPQYKMYRVNLLRKVRTNIPVQLVISFDKIEVEPLIPHKHAFWSKSKYFLHSIDSIAWCQMLEAKASKTTFRVLYSPLHNTNYDHINLGASIFHSNATYKYHDFECDHETAKEIVDKINIILDRRNSPCRRDYKIAKEKKLQTRRSFHTKHLS</sequence>
<dbReference type="Proteomes" id="UP001652740">
    <property type="component" value="Unplaced"/>
</dbReference>
<evidence type="ECO:0000259" key="3">
    <source>
        <dbReference type="Pfam" id="PF05422"/>
    </source>
</evidence>
<evidence type="ECO:0000259" key="5">
    <source>
        <dbReference type="Pfam" id="PF16979"/>
    </source>
</evidence>
<reference evidence="7" key="1">
    <citation type="submission" date="2025-08" db="UniProtKB">
        <authorList>
            <consortium name="RefSeq"/>
        </authorList>
    </citation>
    <scope>IDENTIFICATION</scope>
    <source>
        <tissue evidence="7">Whole larvae</tissue>
    </source>
</reference>
<dbReference type="GO" id="GO:0005546">
    <property type="term" value="F:phosphatidylinositol-4,5-bisphosphate binding"/>
    <property type="evidence" value="ECO:0007669"/>
    <property type="project" value="TreeGrafter"/>
</dbReference>
<dbReference type="InterPro" id="IPR032679">
    <property type="entry name" value="Sin1_N"/>
</dbReference>
<feature type="region of interest" description="Disordered" evidence="2">
    <location>
        <begin position="324"/>
        <end position="344"/>
    </location>
</feature>